<dbReference type="SUPFAM" id="SSF49464">
    <property type="entry name" value="Carboxypeptidase regulatory domain-like"/>
    <property type="match status" value="1"/>
</dbReference>
<proteinExistence type="predicted"/>
<reference evidence="1 2" key="1">
    <citation type="submission" date="2015-09" db="EMBL/GenBank/DDBJ databases">
        <authorList>
            <consortium name="Pathogen Informatics"/>
        </authorList>
    </citation>
    <scope>NUCLEOTIDE SEQUENCE [LARGE SCALE GENOMIC DNA]</scope>
    <source>
        <strain evidence="1 2">2789STDY5834855</strain>
    </source>
</reference>
<name>A0A173XRT9_9CLOT</name>
<dbReference type="RefSeq" id="WP_042399965.1">
    <property type="nucleotide sequence ID" value="NZ_CYZV01000001.1"/>
</dbReference>
<dbReference type="Proteomes" id="UP000095558">
    <property type="component" value="Unassembled WGS sequence"/>
</dbReference>
<gene>
    <name evidence="1" type="ORF">ERS852470_00159</name>
</gene>
<evidence type="ECO:0000313" key="2">
    <source>
        <dbReference type="Proteomes" id="UP000095558"/>
    </source>
</evidence>
<evidence type="ECO:0000313" key="1">
    <source>
        <dbReference type="EMBL" id="CUN53656.1"/>
    </source>
</evidence>
<dbReference type="Gene3D" id="2.60.40.1120">
    <property type="entry name" value="Carboxypeptidase-like, regulatory domain"/>
    <property type="match status" value="1"/>
</dbReference>
<evidence type="ECO:0008006" key="3">
    <source>
        <dbReference type="Google" id="ProtNLM"/>
    </source>
</evidence>
<dbReference type="OrthoDB" id="1807736at2"/>
<dbReference type="EMBL" id="CYZV01000001">
    <property type="protein sequence ID" value="CUN53656.1"/>
    <property type="molecule type" value="Genomic_DNA"/>
</dbReference>
<sequence>MSGRIGNCIFKTGYNEQIDAVVKLPKETRSCIFGTVLDENGLPVADAVVKLLQVNDKCDYPIPLTHTFTDDNGQFLLGPLCPNTTYMLKIFKDNTQIIRKCLKVSCFKGSCISAATAGSDNESTGCGC</sequence>
<dbReference type="GeneID" id="83012517"/>
<organism evidence="1 2">
    <name type="scientific">Clostridium disporicum</name>
    <dbReference type="NCBI Taxonomy" id="84024"/>
    <lineage>
        <taxon>Bacteria</taxon>
        <taxon>Bacillati</taxon>
        <taxon>Bacillota</taxon>
        <taxon>Clostridia</taxon>
        <taxon>Eubacteriales</taxon>
        <taxon>Clostridiaceae</taxon>
        <taxon>Clostridium</taxon>
    </lineage>
</organism>
<dbReference type="AlphaFoldDB" id="A0A173XRT9"/>
<protein>
    <recommendedName>
        <fullName evidence="3">Carboxypeptidase regulatory-like domain-containing protein</fullName>
    </recommendedName>
</protein>
<accession>A0A173XRT9</accession>
<dbReference type="InterPro" id="IPR008969">
    <property type="entry name" value="CarboxyPept-like_regulatory"/>
</dbReference>